<dbReference type="PANTHER" id="PTHR38481:SF1">
    <property type="entry name" value="HYALURONATE LYASE"/>
    <property type="match status" value="1"/>
</dbReference>
<accession>V6TM21</accession>
<dbReference type="Pfam" id="PF02278">
    <property type="entry name" value="Lyase_8"/>
    <property type="match status" value="1"/>
</dbReference>
<name>V6TM21_GIAIN</name>
<dbReference type="Gene3D" id="1.50.10.100">
    <property type="entry name" value="Chondroitin AC/alginate lyase"/>
    <property type="match status" value="1"/>
</dbReference>
<comment type="caution">
    <text evidence="4">The sequence shown here is derived from an EMBL/GenBank/DDBJ whole genome shotgun (WGS) entry which is preliminary data.</text>
</comment>
<comment type="similarity">
    <text evidence="1">Belongs to the polysaccharide lyase 8 family.</text>
</comment>
<feature type="transmembrane region" description="Helical" evidence="2">
    <location>
        <begin position="927"/>
        <end position="950"/>
    </location>
</feature>
<dbReference type="VEuPathDB" id="GiardiaDB:QR46_4493"/>
<dbReference type="InterPro" id="IPR003159">
    <property type="entry name" value="Lyase_8_central_dom"/>
</dbReference>
<dbReference type="Gene3D" id="2.70.98.10">
    <property type="match status" value="1"/>
</dbReference>
<dbReference type="GO" id="GO:0016837">
    <property type="term" value="F:carbon-oxygen lyase activity, acting on polysaccharides"/>
    <property type="evidence" value="ECO:0007669"/>
    <property type="project" value="UniProtKB-ARBA"/>
</dbReference>
<dbReference type="AlphaFoldDB" id="V6TM21"/>
<keyword evidence="2" id="KW-1133">Transmembrane helix</keyword>
<evidence type="ECO:0000259" key="3">
    <source>
        <dbReference type="Pfam" id="PF02278"/>
    </source>
</evidence>
<dbReference type="InterPro" id="IPR011013">
    <property type="entry name" value="Gal_mutarotase_sf_dom"/>
</dbReference>
<sequence>VLVFYRPATATKNMLLLGLLSASYLFIFYKPASFVADETAFADLQRIGQQSCLNSASPSPMPQGFQTRYEKDITAEAAKCQNTCQVSGGAPWTQYNNINNPDHLLYNVMCIYLMALAYKCPQSTHNSADSYRSAIEYAVKYLADHGLQTTYLTQDTNTTRTLILAVEVPTYISKFLPLLVEASSSPSQSSDMQTHLLKITENIFSYVPQFTDLASCSARSNVWSDPAKCPYSGVQLEAFLNSIFLTLNKFIQDKVNTLENAESLAAYFRQMPTNYSQTSNYYVDGYRLDSSIDLYYSMPMQGSTAFDIILETLRAVEYFGSEENECGSRILATLYSFFNHSILPYMQQCRLSDAVAGALVVNGVLDGHARHEIAIALFAHMHVLAVSKGYIPNSLPENVTALLNAFSYQANQCFSASSAKLPAKFAYGCHCALSLLGINAVAHYHADDSKSKRTGVLWQPYADTISIVTKDLDIVYAMSSYKTAYYNCINNTNRRGWYQRAGHQYVYPKEHPNKYINYYPSMETFAYQGVVAARAQLKDCQYQNNKASDKRGSTNAGLVTVDTDAAIVYEHIHPDTRNAYLKLFYLEEAANADVKNTFSNNVAIHTLLLSNMTAANPSTQIHDNILAIPLGSTKAVVSVFSLAGQRVDTAPGDDWTNTDSVKYAYVKLSFPADQGAADQSPTPSRGPEATSYVTGVCFHAFSGPVKGRIKELSGSYAEQGGVLPPDSSSSNVRQYFLQLRMRVMPGTESSSKLAIYTYFPRLSSSVTETEFNKLCSQYNGSVFINGQPNPSSYTYQQIENVHFIVGKSIAKRYVEFHAMAFLKPSESVFYRNATLQAKSTGFVAFKARERTLQMSLVDVTQDRRAVNMTLFNLSIYDFLETSCNPKNADDQIQLSVPGINAVFCSCKMTFKLTSSEEHALFMHKVTIASVTVTILIAIAVIITIVVILIMKKRLKGGEKRLRKVRERKQITDAQIRSDAVIKKMARHRGEKEPQDKTYLDNNFQDSFSADKIADLAETMFSRGGLGESYL</sequence>
<keyword evidence="2" id="KW-0472">Membrane</keyword>
<dbReference type="GO" id="GO:0005975">
    <property type="term" value="P:carbohydrate metabolic process"/>
    <property type="evidence" value="ECO:0007669"/>
    <property type="project" value="InterPro"/>
</dbReference>
<dbReference type="GO" id="GO:0005576">
    <property type="term" value="C:extracellular region"/>
    <property type="evidence" value="ECO:0007669"/>
    <property type="project" value="InterPro"/>
</dbReference>
<dbReference type="Proteomes" id="UP000018320">
    <property type="component" value="Unassembled WGS sequence"/>
</dbReference>
<evidence type="ECO:0000313" key="4">
    <source>
        <dbReference type="EMBL" id="ESU39664.1"/>
    </source>
</evidence>
<evidence type="ECO:0000256" key="2">
    <source>
        <dbReference type="SAM" id="Phobius"/>
    </source>
</evidence>
<dbReference type="VEuPathDB" id="GiardiaDB:GL50581_3696"/>
<reference evidence="4 5" key="2">
    <citation type="journal article" date="2013" name="Genome Biol. Evol.">
        <title>Genome sequencing of Giardia lamblia genotypes A2 and B isolates (DH and GS) and comparative analysis with the genomes of genotypes A1 and E (WB and Pig).</title>
        <authorList>
            <person name="Adam R.D."/>
            <person name="Dahlstrom E.W."/>
            <person name="Martens C.A."/>
            <person name="Bruno D.P."/>
            <person name="Barbian K.D."/>
            <person name="Ricklefs S.M."/>
            <person name="Hernandez M.M."/>
            <person name="Narla N.P."/>
            <person name="Patel R.B."/>
            <person name="Porcella S.F."/>
            <person name="Nash T.E."/>
        </authorList>
    </citation>
    <scope>NUCLEOTIDE SEQUENCE [LARGE SCALE GENOMIC DNA]</scope>
    <source>
        <strain evidence="4 5">DH</strain>
    </source>
</reference>
<dbReference type="VEuPathDB" id="GiardiaDB:GL50803_0015347"/>
<dbReference type="VEuPathDB" id="GiardiaDB:DHA2_151249"/>
<protein>
    <recommendedName>
        <fullName evidence="3">Polysaccharide lyase family 8 central domain-containing protein</fullName>
    </recommendedName>
</protein>
<dbReference type="InterPro" id="IPR038970">
    <property type="entry name" value="Lyase_8"/>
</dbReference>
<dbReference type="InterPro" id="IPR014718">
    <property type="entry name" value="GH-type_carb-bd"/>
</dbReference>
<dbReference type="GO" id="GO:0030246">
    <property type="term" value="F:carbohydrate binding"/>
    <property type="evidence" value="ECO:0007669"/>
    <property type="project" value="InterPro"/>
</dbReference>
<evidence type="ECO:0000313" key="5">
    <source>
        <dbReference type="Proteomes" id="UP000018320"/>
    </source>
</evidence>
<organism evidence="4 5">
    <name type="scientific">Giardia intestinalis</name>
    <name type="common">Giardia lamblia</name>
    <dbReference type="NCBI Taxonomy" id="5741"/>
    <lineage>
        <taxon>Eukaryota</taxon>
        <taxon>Metamonada</taxon>
        <taxon>Diplomonadida</taxon>
        <taxon>Hexamitidae</taxon>
        <taxon>Giardiinae</taxon>
        <taxon>Giardia</taxon>
    </lineage>
</organism>
<proteinExistence type="inferred from homology"/>
<dbReference type="EMBL" id="AHGT01000001">
    <property type="protein sequence ID" value="ESU39664.1"/>
    <property type="molecule type" value="Genomic_DNA"/>
</dbReference>
<feature type="domain" description="Polysaccharide lyase family 8 central" evidence="3">
    <location>
        <begin position="476"/>
        <end position="665"/>
    </location>
</feature>
<feature type="non-terminal residue" evidence="4">
    <location>
        <position position="1"/>
    </location>
</feature>
<dbReference type="InterPro" id="IPR008929">
    <property type="entry name" value="Chondroitin_lyas"/>
</dbReference>
<evidence type="ECO:0000256" key="1">
    <source>
        <dbReference type="ARBA" id="ARBA00006699"/>
    </source>
</evidence>
<dbReference type="SUPFAM" id="SSF74650">
    <property type="entry name" value="Galactose mutarotase-like"/>
    <property type="match status" value="1"/>
</dbReference>
<dbReference type="PANTHER" id="PTHR38481">
    <property type="entry name" value="HYALURONATE LYASE"/>
    <property type="match status" value="1"/>
</dbReference>
<keyword evidence="2" id="KW-0812">Transmembrane</keyword>
<gene>
    <name evidence="4" type="ORF">DHA2_151249</name>
</gene>
<reference evidence="5" key="1">
    <citation type="submission" date="2012-02" db="EMBL/GenBank/DDBJ databases">
        <title>Genome sequencing of Giardia lamblia Genotypes A2 and B isolates (DH and GS) and comparative analysis with the genomes of Genotypes A1 and E (WB and Pig).</title>
        <authorList>
            <person name="Adam R."/>
            <person name="Dahlstrom E."/>
            <person name="Martens C."/>
            <person name="Bruno D."/>
            <person name="Barbian K."/>
            <person name="Porcella S.F."/>
            <person name="Nash T."/>
        </authorList>
    </citation>
    <scope>NUCLEOTIDE SEQUENCE</scope>
    <source>
        <strain evidence="5">DH</strain>
    </source>
</reference>